<feature type="domain" description="GST N-terminal" evidence="4">
    <location>
        <begin position="2"/>
        <end position="79"/>
    </location>
</feature>
<dbReference type="SFLD" id="SFLDG01205">
    <property type="entry name" value="AMPS.1"/>
    <property type="match status" value="1"/>
</dbReference>
<evidence type="ECO:0000259" key="5">
    <source>
        <dbReference type="PROSITE" id="PS50405"/>
    </source>
</evidence>
<dbReference type="GO" id="GO:0005212">
    <property type="term" value="F:structural constituent of eye lens"/>
    <property type="evidence" value="ECO:0007669"/>
    <property type="project" value="UniProtKB-KW"/>
</dbReference>
<evidence type="ECO:0000256" key="1">
    <source>
        <dbReference type="ARBA" id="ARBA00007409"/>
    </source>
</evidence>
<dbReference type="PANTHER" id="PTHR11571:SF150">
    <property type="entry name" value="GLUTATHIONE S-TRANSFERASE"/>
    <property type="match status" value="1"/>
</dbReference>
<dbReference type="OrthoDB" id="414243at2759"/>
<proteinExistence type="inferred from homology"/>
<dbReference type="PROSITE" id="PS50405">
    <property type="entry name" value="GST_CTER"/>
    <property type="match status" value="1"/>
</dbReference>
<dbReference type="CDD" id="cd03192">
    <property type="entry name" value="GST_C_Sigma_like"/>
    <property type="match status" value="1"/>
</dbReference>
<feature type="domain" description="GST C-terminal" evidence="5">
    <location>
        <begin position="81"/>
        <end position="210"/>
    </location>
</feature>
<dbReference type="InterPro" id="IPR004046">
    <property type="entry name" value="GST_C"/>
</dbReference>
<dbReference type="FunFam" id="3.40.30.10:FF:000035">
    <property type="entry name" value="hematopoietic prostaglandin D synthase"/>
    <property type="match status" value="1"/>
</dbReference>
<evidence type="ECO:0000313" key="7">
    <source>
        <dbReference type="Proteomes" id="UP000828390"/>
    </source>
</evidence>
<sequence length="210" mass="24113">MASYKLYYFDGRGAAELARLVFKQAGVDFEDIRYTGEEWPQHKSEMPLGAMPVLEMDGRKICQSLAIARYLAKEFGLFGSNNMEAFLIDELFEIFAEIMNSHLVKIYYEKDEDKKAEIAETFKKDSAAKYLNLIEKRLKENTSGSGFYVGSEVTVGDLLLYNSMYGHRKWLGKFGVDVYEGRPLLEEHFKLVGALPNIKKWAEERPETAF</sequence>
<accession>A0A9D4MPN1</accession>
<gene>
    <name evidence="6" type="ORF">DPMN_004073</name>
</gene>
<comment type="function">
    <text evidence="3">S-crystallins are structural components of squids and octopi eye lens. Contains relatively little if any GST activity.</text>
</comment>
<evidence type="ECO:0000256" key="3">
    <source>
        <dbReference type="ARBA" id="ARBA00049616"/>
    </source>
</evidence>
<evidence type="ECO:0000313" key="6">
    <source>
        <dbReference type="EMBL" id="KAH3880161.1"/>
    </source>
</evidence>
<dbReference type="PANTHER" id="PTHR11571">
    <property type="entry name" value="GLUTATHIONE S-TRANSFERASE"/>
    <property type="match status" value="1"/>
</dbReference>
<evidence type="ECO:0008006" key="8">
    <source>
        <dbReference type="Google" id="ProtNLM"/>
    </source>
</evidence>
<dbReference type="InterPro" id="IPR036249">
    <property type="entry name" value="Thioredoxin-like_sf"/>
</dbReference>
<dbReference type="InterPro" id="IPR004045">
    <property type="entry name" value="Glutathione_S-Trfase_N"/>
</dbReference>
<dbReference type="InterPro" id="IPR050213">
    <property type="entry name" value="GST_superfamily"/>
</dbReference>
<dbReference type="EMBL" id="JAIWYP010000001">
    <property type="protein sequence ID" value="KAH3880161.1"/>
    <property type="molecule type" value="Genomic_DNA"/>
</dbReference>
<keyword evidence="2" id="KW-0273">Eye lens protein</keyword>
<dbReference type="Pfam" id="PF14497">
    <property type="entry name" value="GST_C_3"/>
    <property type="match status" value="1"/>
</dbReference>
<evidence type="ECO:0000259" key="4">
    <source>
        <dbReference type="PROSITE" id="PS50404"/>
    </source>
</evidence>
<comment type="caution">
    <text evidence="6">The sequence shown here is derived from an EMBL/GenBank/DDBJ whole genome shotgun (WGS) entry which is preliminary data.</text>
</comment>
<reference evidence="6" key="1">
    <citation type="journal article" date="2019" name="bioRxiv">
        <title>The Genome of the Zebra Mussel, Dreissena polymorpha: A Resource for Invasive Species Research.</title>
        <authorList>
            <person name="McCartney M.A."/>
            <person name="Auch B."/>
            <person name="Kono T."/>
            <person name="Mallez S."/>
            <person name="Zhang Y."/>
            <person name="Obille A."/>
            <person name="Becker A."/>
            <person name="Abrahante J.E."/>
            <person name="Garbe J."/>
            <person name="Badalamenti J.P."/>
            <person name="Herman A."/>
            <person name="Mangelson H."/>
            <person name="Liachko I."/>
            <person name="Sullivan S."/>
            <person name="Sone E.D."/>
            <person name="Koren S."/>
            <person name="Silverstein K.A.T."/>
            <person name="Beckman K.B."/>
            <person name="Gohl D.M."/>
        </authorList>
    </citation>
    <scope>NUCLEOTIDE SEQUENCE</scope>
    <source>
        <strain evidence="6">Duluth1</strain>
        <tissue evidence="6">Whole animal</tissue>
    </source>
</reference>
<dbReference type="SFLD" id="SFLDS00019">
    <property type="entry name" value="Glutathione_Transferase_(cytos"/>
    <property type="match status" value="1"/>
</dbReference>
<dbReference type="AlphaFoldDB" id="A0A9D4MPN1"/>
<dbReference type="InterPro" id="IPR010987">
    <property type="entry name" value="Glutathione-S-Trfase_C-like"/>
</dbReference>
<comment type="similarity">
    <text evidence="1">Belongs to the GST superfamily.</text>
</comment>
<organism evidence="6 7">
    <name type="scientific">Dreissena polymorpha</name>
    <name type="common">Zebra mussel</name>
    <name type="synonym">Mytilus polymorpha</name>
    <dbReference type="NCBI Taxonomy" id="45954"/>
    <lineage>
        <taxon>Eukaryota</taxon>
        <taxon>Metazoa</taxon>
        <taxon>Spiralia</taxon>
        <taxon>Lophotrochozoa</taxon>
        <taxon>Mollusca</taxon>
        <taxon>Bivalvia</taxon>
        <taxon>Autobranchia</taxon>
        <taxon>Heteroconchia</taxon>
        <taxon>Euheterodonta</taxon>
        <taxon>Imparidentia</taxon>
        <taxon>Neoheterodontei</taxon>
        <taxon>Myida</taxon>
        <taxon>Dreissenoidea</taxon>
        <taxon>Dreissenidae</taxon>
        <taxon>Dreissena</taxon>
    </lineage>
</organism>
<dbReference type="CDD" id="cd03039">
    <property type="entry name" value="GST_N_Sigma_like"/>
    <property type="match status" value="1"/>
</dbReference>
<reference evidence="6" key="2">
    <citation type="submission" date="2020-11" db="EMBL/GenBank/DDBJ databases">
        <authorList>
            <person name="McCartney M.A."/>
            <person name="Auch B."/>
            <person name="Kono T."/>
            <person name="Mallez S."/>
            <person name="Becker A."/>
            <person name="Gohl D.M."/>
            <person name="Silverstein K.A.T."/>
            <person name="Koren S."/>
            <person name="Bechman K.B."/>
            <person name="Herman A."/>
            <person name="Abrahante J.E."/>
            <person name="Garbe J."/>
        </authorList>
    </citation>
    <scope>NUCLEOTIDE SEQUENCE</scope>
    <source>
        <strain evidence="6">Duluth1</strain>
        <tissue evidence="6">Whole animal</tissue>
    </source>
</reference>
<keyword evidence="7" id="KW-1185">Reference proteome</keyword>
<dbReference type="Pfam" id="PF02798">
    <property type="entry name" value="GST_N"/>
    <property type="match status" value="1"/>
</dbReference>
<dbReference type="Gene3D" id="1.20.1050.10">
    <property type="match status" value="1"/>
</dbReference>
<dbReference type="InterPro" id="IPR036282">
    <property type="entry name" value="Glutathione-S-Trfase_C_sf"/>
</dbReference>
<protein>
    <recommendedName>
        <fullName evidence="8">Glutathione S-transferase</fullName>
    </recommendedName>
</protein>
<dbReference type="PROSITE" id="PS50404">
    <property type="entry name" value="GST_NTER"/>
    <property type="match status" value="1"/>
</dbReference>
<dbReference type="InterPro" id="IPR040079">
    <property type="entry name" value="Glutathione_S-Trfase"/>
</dbReference>
<dbReference type="Proteomes" id="UP000828390">
    <property type="component" value="Unassembled WGS sequence"/>
</dbReference>
<name>A0A9D4MPN1_DREPO</name>
<evidence type="ECO:0000256" key="2">
    <source>
        <dbReference type="ARBA" id="ARBA00022613"/>
    </source>
</evidence>
<dbReference type="SUPFAM" id="SSF47616">
    <property type="entry name" value="GST C-terminal domain-like"/>
    <property type="match status" value="1"/>
</dbReference>
<dbReference type="FunFam" id="1.20.1050.10:FF:000030">
    <property type="entry name" value="Glutathione S-transferase S1"/>
    <property type="match status" value="1"/>
</dbReference>
<dbReference type="GO" id="GO:0004364">
    <property type="term" value="F:glutathione transferase activity"/>
    <property type="evidence" value="ECO:0007669"/>
    <property type="project" value="TreeGrafter"/>
</dbReference>
<dbReference type="SUPFAM" id="SSF52833">
    <property type="entry name" value="Thioredoxin-like"/>
    <property type="match status" value="1"/>
</dbReference>
<dbReference type="Gene3D" id="3.40.30.10">
    <property type="entry name" value="Glutaredoxin"/>
    <property type="match status" value="1"/>
</dbReference>
<dbReference type="SFLD" id="SFLDG00363">
    <property type="entry name" value="AMPS_(cytGST):_Alpha-__Mu-__Pi"/>
    <property type="match status" value="1"/>
</dbReference>
<dbReference type="GO" id="GO:0006749">
    <property type="term" value="P:glutathione metabolic process"/>
    <property type="evidence" value="ECO:0007669"/>
    <property type="project" value="TreeGrafter"/>
</dbReference>